<dbReference type="Pfam" id="PF20032">
    <property type="entry name" value="ADYC"/>
    <property type="match status" value="1"/>
</dbReference>
<evidence type="ECO:0000259" key="2">
    <source>
        <dbReference type="Pfam" id="PF20032"/>
    </source>
</evidence>
<reference evidence="3 4" key="1">
    <citation type="submission" date="2020-01" db="EMBL/GenBank/DDBJ databases">
        <title>The draft genome sequence of Corallococcus exiguus DSM 14696.</title>
        <authorList>
            <person name="Zhang X."/>
            <person name="Zhu H."/>
        </authorList>
    </citation>
    <scope>NUCLEOTIDE SEQUENCE [LARGE SCALE GENOMIC DNA]</scope>
    <source>
        <strain evidence="3 4">DSM 14696</strain>
    </source>
</reference>
<evidence type="ECO:0000256" key="1">
    <source>
        <dbReference type="SAM" id="SignalP"/>
    </source>
</evidence>
<evidence type="ECO:0000313" key="4">
    <source>
        <dbReference type="Proteomes" id="UP000537825"/>
    </source>
</evidence>
<evidence type="ECO:0000313" key="3">
    <source>
        <dbReference type="EMBL" id="NBC43792.1"/>
    </source>
</evidence>
<feature type="chain" id="PRO_5030618581" description="ADYC domain-containing protein" evidence="1">
    <location>
        <begin position="26"/>
        <end position="529"/>
    </location>
</feature>
<comment type="caution">
    <text evidence="3">The sequence shown here is derived from an EMBL/GenBank/DDBJ whole genome shotgun (WGS) entry which is preliminary data.</text>
</comment>
<feature type="signal peptide" evidence="1">
    <location>
        <begin position="1"/>
        <end position="25"/>
    </location>
</feature>
<dbReference type="RefSeq" id="WP_139922085.1">
    <property type="nucleotide sequence ID" value="NZ_CBCSLE010000177.1"/>
</dbReference>
<accession>A0A7X4YG41</accession>
<keyword evidence="4" id="KW-1185">Reference proteome</keyword>
<dbReference type="Proteomes" id="UP000537825">
    <property type="component" value="Unassembled WGS sequence"/>
</dbReference>
<protein>
    <recommendedName>
        <fullName evidence="2">ADYC domain-containing protein</fullName>
    </recommendedName>
</protein>
<name>A0A7X4YG41_9BACT</name>
<feature type="domain" description="ADYC" evidence="2">
    <location>
        <begin position="100"/>
        <end position="308"/>
    </location>
</feature>
<organism evidence="3 4">
    <name type="scientific">Corallococcus exiguus</name>
    <dbReference type="NCBI Taxonomy" id="83462"/>
    <lineage>
        <taxon>Bacteria</taxon>
        <taxon>Pseudomonadati</taxon>
        <taxon>Myxococcota</taxon>
        <taxon>Myxococcia</taxon>
        <taxon>Myxococcales</taxon>
        <taxon>Cystobacterineae</taxon>
        <taxon>Myxococcaceae</taxon>
        <taxon>Corallococcus</taxon>
    </lineage>
</organism>
<proteinExistence type="predicted"/>
<dbReference type="AlphaFoldDB" id="A0A7X4YG41"/>
<dbReference type="EMBL" id="JAAAPK010000008">
    <property type="protein sequence ID" value="NBC43792.1"/>
    <property type="molecule type" value="Genomic_DNA"/>
</dbReference>
<gene>
    <name evidence="3" type="ORF">GTZ93_28690</name>
</gene>
<keyword evidence="1" id="KW-0732">Signal</keyword>
<sequence>MKASGRTLTRWCLAMGLLTALGAEADPPPVNSAQGTKLHGSGRFENVNIPLNSIEVSAPPTGLVCDPPMAAMSGGRLVGVQICTGGNPPMPVRVLEGVGLVGTSFRAPFEGRSVKLTIDQVRCHVGITAPTFPCTDQNVADGKAFWEYRVTASTEDAAPQALCPTGSGFALAVPHAWSTGGELIPNYEYFTFACAPKDEGTSQPFFVGGGVIAKCIDWGYPPWNATSSQGVAREYHQLCTRMATADYCGEGRSNTLDGTPLKFMGPHDAIQLNAGNLPVTLEGYSLEAVWKVDDCGGVRPLCLSKKRWDTLPLEATCVNRKLLLAPRATRPCESMNLSAYASSTLLVSYSLFIDRSLVMFKDAANSYVTTTAVTVDESTIEGGSSVTGIHLDLDADGAADVTPFTPQRKEGPILSSKLPADIRARMGSLIKPLYRCASSTGRYLLTDDHQCERLAGFALQPLNGDQGIEGFVYSSVDVTSAGQRRPLKLWRSLVAPGVYATSTQAQPGFFLVRELGYLPAVGQLPARDL</sequence>
<dbReference type="InterPro" id="IPR045426">
    <property type="entry name" value="ADYC"/>
</dbReference>